<feature type="compositionally biased region" description="Acidic residues" evidence="1">
    <location>
        <begin position="158"/>
        <end position="168"/>
    </location>
</feature>
<feature type="region of interest" description="Disordered" evidence="1">
    <location>
        <begin position="1"/>
        <end position="226"/>
    </location>
</feature>
<organism evidence="2 3">
    <name type="scientific">Tropilaelaps mercedesae</name>
    <dbReference type="NCBI Taxonomy" id="418985"/>
    <lineage>
        <taxon>Eukaryota</taxon>
        <taxon>Metazoa</taxon>
        <taxon>Ecdysozoa</taxon>
        <taxon>Arthropoda</taxon>
        <taxon>Chelicerata</taxon>
        <taxon>Arachnida</taxon>
        <taxon>Acari</taxon>
        <taxon>Parasitiformes</taxon>
        <taxon>Mesostigmata</taxon>
        <taxon>Gamasina</taxon>
        <taxon>Dermanyssoidea</taxon>
        <taxon>Laelapidae</taxon>
        <taxon>Tropilaelaps</taxon>
    </lineage>
</organism>
<name>A0A1V9X2L9_9ACAR</name>
<evidence type="ECO:0000313" key="2">
    <source>
        <dbReference type="EMBL" id="OQR67744.1"/>
    </source>
</evidence>
<evidence type="ECO:0000313" key="3">
    <source>
        <dbReference type="Proteomes" id="UP000192247"/>
    </source>
</evidence>
<dbReference type="EMBL" id="MNPL01027620">
    <property type="protein sequence ID" value="OQR67744.1"/>
    <property type="molecule type" value="Genomic_DNA"/>
</dbReference>
<dbReference type="Proteomes" id="UP000192247">
    <property type="component" value="Unassembled WGS sequence"/>
</dbReference>
<dbReference type="InParanoid" id="A0A1V9X2L9"/>
<feature type="region of interest" description="Disordered" evidence="1">
    <location>
        <begin position="539"/>
        <end position="560"/>
    </location>
</feature>
<protein>
    <submittedName>
        <fullName evidence="2">Inverted formin-2-like</fullName>
    </submittedName>
</protein>
<keyword evidence="3" id="KW-1185">Reference proteome</keyword>
<accession>A0A1V9X2L9</accession>
<feature type="compositionally biased region" description="Polar residues" evidence="1">
    <location>
        <begin position="261"/>
        <end position="275"/>
    </location>
</feature>
<feature type="compositionally biased region" description="Polar residues" evidence="1">
    <location>
        <begin position="457"/>
        <end position="481"/>
    </location>
</feature>
<proteinExistence type="predicted"/>
<feature type="compositionally biased region" description="Basic and acidic residues" evidence="1">
    <location>
        <begin position="107"/>
        <end position="137"/>
    </location>
</feature>
<feature type="compositionally biased region" description="Basic residues" evidence="1">
    <location>
        <begin position="549"/>
        <end position="560"/>
    </location>
</feature>
<comment type="caution">
    <text evidence="2">The sequence shown here is derived from an EMBL/GenBank/DDBJ whole genome shotgun (WGS) entry which is preliminary data.</text>
</comment>
<feature type="region of interest" description="Disordered" evidence="1">
    <location>
        <begin position="422"/>
        <end position="498"/>
    </location>
</feature>
<feature type="compositionally biased region" description="Basic and acidic residues" evidence="1">
    <location>
        <begin position="248"/>
        <end position="257"/>
    </location>
</feature>
<sequence>MVQQQQQVMPASTSSPLSDSLTVFSSRPPMSTLRPPPVDDTDTSTGGESPVLMRRRNYHSLKETTGGSKIRHSMPVRSDELPIGSSGALTVQSHGLRSGRSSASGASDERRSLRQLRNKHEGGNRRTKKDDSMHKEADEADMESALAQIEVNSGAGKEDEEDDFDSESSFDRFSPVRKTTRRMSTRSLMALSPQEKNSREFIGEAKPSKSHEELSTKNKERDEKSLRARLARRIHSITDNIKAVSDRKYSDEDKEKAAPTTVPTLSSNCGSTRTSGIPVKRGIPVLTGSTRRATPSPVLDSKIAKPTVVVAQLEAQRKETAESLQVGTDPRFVAVAGAPPPQATVTPTINSTSSPVTSAAFTPTTSAARFINENTIPSSSSVMAATPLTGPYRAALSVQHQRASFHGASSAMLGSSVNGGIGTTSAGSTVPHRHSVTLGEQENRRPVTASVRRTGIPTRSSNRTPSSIPKSTTNYSTSGTASPVRPTMNAETLQKTRSSLRSTVLSGRTEEVKPFMRATSASIARVAPSRNSAILASSIPTGPFARGPGAHHRRTVPSYR</sequence>
<feature type="compositionally biased region" description="Basic and acidic residues" evidence="1">
    <location>
        <begin position="196"/>
        <end position="226"/>
    </location>
</feature>
<feature type="compositionally biased region" description="Polar residues" evidence="1">
    <location>
        <begin position="1"/>
        <end position="29"/>
    </location>
</feature>
<evidence type="ECO:0000256" key="1">
    <source>
        <dbReference type="SAM" id="MobiDB-lite"/>
    </source>
</evidence>
<gene>
    <name evidence="2" type="ORF">BIW11_04705</name>
</gene>
<feature type="region of interest" description="Disordered" evidence="1">
    <location>
        <begin position="248"/>
        <end position="282"/>
    </location>
</feature>
<dbReference type="AlphaFoldDB" id="A0A1V9X2L9"/>
<feature type="compositionally biased region" description="Polar residues" evidence="1">
    <location>
        <begin position="489"/>
        <end position="498"/>
    </location>
</feature>
<reference evidence="2 3" key="1">
    <citation type="journal article" date="2017" name="Gigascience">
        <title>Draft genome of the honey bee ectoparasitic mite, Tropilaelaps mercedesae, is shaped by the parasitic life history.</title>
        <authorList>
            <person name="Dong X."/>
            <person name="Armstrong S.D."/>
            <person name="Xia D."/>
            <person name="Makepeace B.L."/>
            <person name="Darby A.C."/>
            <person name="Kadowaki T."/>
        </authorList>
    </citation>
    <scope>NUCLEOTIDE SEQUENCE [LARGE SCALE GENOMIC DNA]</scope>
    <source>
        <strain evidence="2">Wuxi-XJTLU</strain>
    </source>
</reference>